<protein>
    <submittedName>
        <fullName evidence="2">Uncharacterized protein</fullName>
    </submittedName>
</protein>
<feature type="chain" id="PRO_5042118239" evidence="1">
    <location>
        <begin position="20"/>
        <end position="42"/>
    </location>
</feature>
<dbReference type="Proteomes" id="UP001208570">
    <property type="component" value="Unassembled WGS sequence"/>
</dbReference>
<keyword evidence="3" id="KW-1185">Reference proteome</keyword>
<comment type="caution">
    <text evidence="2">The sequence shown here is derived from an EMBL/GenBank/DDBJ whole genome shotgun (WGS) entry which is preliminary data.</text>
</comment>
<evidence type="ECO:0000256" key="1">
    <source>
        <dbReference type="SAM" id="SignalP"/>
    </source>
</evidence>
<proteinExistence type="predicted"/>
<feature type="non-terminal residue" evidence="2">
    <location>
        <position position="42"/>
    </location>
</feature>
<evidence type="ECO:0000313" key="3">
    <source>
        <dbReference type="Proteomes" id="UP001208570"/>
    </source>
</evidence>
<gene>
    <name evidence="2" type="ORF">LSH36_612g00006</name>
</gene>
<accession>A0AAD9MW70</accession>
<organism evidence="2 3">
    <name type="scientific">Paralvinella palmiformis</name>
    <dbReference type="NCBI Taxonomy" id="53620"/>
    <lineage>
        <taxon>Eukaryota</taxon>
        <taxon>Metazoa</taxon>
        <taxon>Spiralia</taxon>
        <taxon>Lophotrochozoa</taxon>
        <taxon>Annelida</taxon>
        <taxon>Polychaeta</taxon>
        <taxon>Sedentaria</taxon>
        <taxon>Canalipalpata</taxon>
        <taxon>Terebellida</taxon>
        <taxon>Terebelliformia</taxon>
        <taxon>Alvinellidae</taxon>
        <taxon>Paralvinella</taxon>
    </lineage>
</organism>
<feature type="signal peptide" evidence="1">
    <location>
        <begin position="1"/>
        <end position="19"/>
    </location>
</feature>
<sequence>NKSHLYVVVVITTFFHSLCKQCEVRTSYDRNFTATAATYSIS</sequence>
<name>A0AAD9MW70_9ANNE</name>
<evidence type="ECO:0000313" key="2">
    <source>
        <dbReference type="EMBL" id="KAK2146378.1"/>
    </source>
</evidence>
<reference evidence="2" key="1">
    <citation type="journal article" date="2023" name="Mol. Biol. Evol.">
        <title>Third-Generation Sequencing Reveals the Adaptive Role of the Epigenome in Three Deep-Sea Polychaetes.</title>
        <authorList>
            <person name="Perez M."/>
            <person name="Aroh O."/>
            <person name="Sun Y."/>
            <person name="Lan Y."/>
            <person name="Juniper S.K."/>
            <person name="Young C.R."/>
            <person name="Angers B."/>
            <person name="Qian P.Y."/>
        </authorList>
    </citation>
    <scope>NUCLEOTIDE SEQUENCE</scope>
    <source>
        <strain evidence="2">P08H-3</strain>
    </source>
</reference>
<dbReference type="AlphaFoldDB" id="A0AAD9MW70"/>
<dbReference type="EMBL" id="JAODUP010000612">
    <property type="protein sequence ID" value="KAK2146378.1"/>
    <property type="molecule type" value="Genomic_DNA"/>
</dbReference>
<keyword evidence="1" id="KW-0732">Signal</keyword>